<dbReference type="InterPro" id="IPR004843">
    <property type="entry name" value="Calcineurin-like_PHP"/>
</dbReference>
<dbReference type="Pfam" id="PF03865">
    <property type="entry name" value="ShlB"/>
    <property type="match status" value="1"/>
</dbReference>
<dbReference type="InterPro" id="IPR029052">
    <property type="entry name" value="Metallo-depent_PP-like"/>
</dbReference>
<comment type="caution">
    <text evidence="5">The sequence shown here is derived from an EMBL/GenBank/DDBJ whole genome shotgun (WGS) entry which is preliminary data.</text>
</comment>
<dbReference type="PANTHER" id="PTHR10161">
    <property type="entry name" value="TARTRATE-RESISTANT ACID PHOSPHATASE TYPE 5"/>
    <property type="match status" value="1"/>
</dbReference>
<evidence type="ECO:0000259" key="3">
    <source>
        <dbReference type="Pfam" id="PF00149"/>
    </source>
</evidence>
<keyword evidence="2" id="KW-0378">Hydrolase</keyword>
<keyword evidence="6" id="KW-1185">Reference proteome</keyword>
<feature type="domain" description="Calcineurin-like phosphoesterase" evidence="3">
    <location>
        <begin position="74"/>
        <end position="317"/>
    </location>
</feature>
<dbReference type="PROSITE" id="PS51257">
    <property type="entry name" value="PROKAR_LIPOPROTEIN"/>
    <property type="match status" value="1"/>
</dbReference>
<evidence type="ECO:0000259" key="4">
    <source>
        <dbReference type="Pfam" id="PF03865"/>
    </source>
</evidence>
<dbReference type="Proteomes" id="UP000280368">
    <property type="component" value="Unassembled WGS sequence"/>
</dbReference>
<evidence type="ECO:0000313" key="6">
    <source>
        <dbReference type="Proteomes" id="UP000280368"/>
    </source>
</evidence>
<sequence>MKLISDNSFITFNKKIFIILIGTFILQSCATHHAQYGKNIQNPIKEQTAETSKITHTFFLVGDAGNLEEATTQKNLGELENRLKKADKNSTLLFLGDNIYPKGLPNNKDLVKQKIAESKLNAQLKLSNDFKGQTIFIPGNHDWYSGIEGLERQAKVVTEYLNNKKSFLPRKSCGIEDLEINKNLLLITIDSQWYLEDWDKFPAINDDCTIKTREDFFDELEDLLVKNKDKTVLLAVHHPLMSNGTHGGQFSLKKQLFPLEQKILLPVLGSAINFLRATSGISPQDIQNKYYTKFTQRVKTLLQSNDNVIIVSGHDHNLQYIENDGIKQIISGAGSKFEAAKAMFPNDFSYGKNGYASLDFYENGTAQVSFYGQEDGIEKLLFQHNVLEPKNNFEIANFPKSFPKTTTTSIYSDKQTKKSKFYKFLFGKHYRKYYNLPIEAQTATIDTHLGGLQPKRSGGGHQSNSLQLIDKNKKEYVMRALKKSTGRFLQSVAFKNQFIQDEFNGTYAESLLADFYTTAHPYTPFAVGNLAEKIGVSHTNPKLYYIPKHHALGSFNADFGNELYMVEERPTTSQIAVKSFGTPSAIISTEDVLKNLLKDEKYSVDESEYIRARLFDILIGDWDRHDDQWRWGEYKVGEKIVYKPIPRDRDQAFTKYDGTLLSLLMKSVPLRHMQSFRDKIKNVKIMNREPYPLDLAVLKINNEDEWITQAKYIEDNLYDAAIDAAFDNLPKEVQDRTIEDIKRKLKLRKKDLQSAASKYYGVLQHTVLIVGTDKKDKFVIHNTDKNNLEIQVYRVKKDKEELQYTRTFTTEKTKKIWIYGLDDDDIFEVTGMKNSGIKIRLIGGQNNDSYTVKNGKNIKIQDFKTKENTFDIDSKAKTLLSDDYEVSLYDYKKPKYNFFSVLPNIGYNPDDGVKLGLITGYKVNDFNQNPYTQKHSLKTNYYFATSGFELGYNASFPKLFAEWDLDFESQYTSPNFTINYFGDGNETINDDENIGKDYNRVRMKMIKAFPSIKKVGKHGSTIRFQTSFERITVEQTSNRFVTSATNLNPAVFDSQQFAGANVKYSFENYDFPAFPSMGMGFSMTAGWKTNLSDGKRNFPMLESKLNFNHKIDANGKVVFATIFKAKTILNNNYEFYQGANLGGDYDLRGFRNERFLGNKSFYQSTDVRWDLGKIKRNLVPMSFGILGGFDYGRVWKDGETSEKWHKSYGGGLWLNGLNTLTARLTYFKSIGDEEARIAVGLGFGF</sequence>
<dbReference type="GO" id="GO:0016787">
    <property type="term" value="F:hydrolase activity"/>
    <property type="evidence" value="ECO:0007669"/>
    <property type="project" value="UniProtKB-KW"/>
</dbReference>
<keyword evidence="1" id="KW-0732">Signal</keyword>
<evidence type="ECO:0000313" key="5">
    <source>
        <dbReference type="EMBL" id="RMA78231.1"/>
    </source>
</evidence>
<organism evidence="5 6">
    <name type="scientific">Flavobacterium weaverense</name>
    <dbReference type="NCBI Taxonomy" id="271156"/>
    <lineage>
        <taxon>Bacteria</taxon>
        <taxon>Pseudomonadati</taxon>
        <taxon>Bacteroidota</taxon>
        <taxon>Flavobacteriia</taxon>
        <taxon>Flavobacteriales</taxon>
        <taxon>Flavobacteriaceae</taxon>
        <taxon>Flavobacterium</taxon>
    </lineage>
</organism>
<evidence type="ECO:0000256" key="2">
    <source>
        <dbReference type="ARBA" id="ARBA00022801"/>
    </source>
</evidence>
<dbReference type="PANTHER" id="PTHR10161:SF14">
    <property type="entry name" value="TARTRATE-RESISTANT ACID PHOSPHATASE TYPE 5"/>
    <property type="match status" value="1"/>
</dbReference>
<dbReference type="EMBL" id="REFH01000007">
    <property type="protein sequence ID" value="RMA78231.1"/>
    <property type="molecule type" value="Genomic_DNA"/>
</dbReference>
<dbReference type="Gene3D" id="2.40.160.50">
    <property type="entry name" value="membrane protein fhac: a member of the omp85/tpsb transporter family"/>
    <property type="match status" value="1"/>
</dbReference>
<dbReference type="InterPro" id="IPR051558">
    <property type="entry name" value="Metallophosphoesterase_PAP"/>
</dbReference>
<dbReference type="SUPFAM" id="SSF56300">
    <property type="entry name" value="Metallo-dependent phosphatases"/>
    <property type="match status" value="1"/>
</dbReference>
<dbReference type="Gene3D" id="3.60.21.10">
    <property type="match status" value="1"/>
</dbReference>
<dbReference type="OrthoDB" id="333971at2"/>
<dbReference type="InterPro" id="IPR005565">
    <property type="entry name" value="Hemolysn_activator_HlyB_C"/>
</dbReference>
<dbReference type="AlphaFoldDB" id="A0A3L9ZZC8"/>
<name>A0A3L9ZZC8_9FLAO</name>
<proteinExistence type="predicted"/>
<dbReference type="RefSeq" id="WP_121924344.1">
    <property type="nucleotide sequence ID" value="NZ_CBCSGA010000005.1"/>
</dbReference>
<evidence type="ECO:0000256" key="1">
    <source>
        <dbReference type="ARBA" id="ARBA00022729"/>
    </source>
</evidence>
<dbReference type="Pfam" id="PF00149">
    <property type="entry name" value="Metallophos"/>
    <property type="match status" value="1"/>
</dbReference>
<protein>
    <submittedName>
        <fullName evidence="5">Calcineurin-like phosphoesterase family protein</fullName>
    </submittedName>
</protein>
<feature type="domain" description="Haemolysin activator HlyB C-terminal" evidence="4">
    <location>
        <begin position="1054"/>
        <end position="1202"/>
    </location>
</feature>
<accession>A0A3L9ZZC8</accession>
<reference evidence="5 6" key="1">
    <citation type="submission" date="2018-10" db="EMBL/GenBank/DDBJ databases">
        <title>Genomic Encyclopedia of Archaeal and Bacterial Type Strains, Phase II (KMG-II): from individual species to whole genera.</title>
        <authorList>
            <person name="Goeker M."/>
        </authorList>
    </citation>
    <scope>NUCLEOTIDE SEQUENCE [LARGE SCALE GENOMIC DNA]</scope>
    <source>
        <strain evidence="5 6">DSM 19727</strain>
    </source>
</reference>
<gene>
    <name evidence="5" type="ORF">BC961_0610</name>
</gene>